<proteinExistence type="predicted"/>
<keyword evidence="10" id="KW-1185">Reference proteome</keyword>
<dbReference type="Proteomes" id="UP000671828">
    <property type="component" value="Chromosome"/>
</dbReference>
<dbReference type="InterPro" id="IPR011004">
    <property type="entry name" value="Trimer_LpxA-like_sf"/>
</dbReference>
<dbReference type="GO" id="GO:0009245">
    <property type="term" value="P:lipid A biosynthetic process"/>
    <property type="evidence" value="ECO:0007669"/>
    <property type="project" value="UniProtKB-KW"/>
</dbReference>
<evidence type="ECO:0000256" key="1">
    <source>
        <dbReference type="ARBA" id="ARBA00022516"/>
    </source>
</evidence>
<dbReference type="RefSeq" id="WP_204842857.1">
    <property type="nucleotide sequence ID" value="NZ_JAFBCL010000001.1"/>
</dbReference>
<evidence type="ECO:0000313" key="10">
    <source>
        <dbReference type="Proteomes" id="UP001195724"/>
    </source>
</evidence>
<reference evidence="7 10" key="1">
    <citation type="submission" date="2021-01" db="EMBL/GenBank/DDBJ databases">
        <title>Sequencing the genomes of 1000 actinobacteria strains.</title>
        <authorList>
            <person name="Klenk H.-P."/>
        </authorList>
    </citation>
    <scope>NUCLEOTIDE SEQUENCE [LARGE SCALE GENOMIC DNA]</scope>
    <source>
        <strain evidence="7 10">DSM 44581</strain>
    </source>
</reference>
<evidence type="ECO:0000313" key="7">
    <source>
        <dbReference type="EMBL" id="MBM7812039.1"/>
    </source>
</evidence>
<sequence length="233" mass="24429">MANRIHPTAIIGDGVELGDDNVIGPYSVVVGPCRIGDGNWIGPHVTIGTPAEDRGGPHPVAWEGESAGEGVVIGDRNRIREYVTVHQGTHRASTVGDDCYLLVRSHVGHDVTLGDNVVLACSVQLGGHTEVWSHVNVGMSTVVHQHGRIGPGAMIGMGSAVRKEVDAFTITVGNPARAAGINTVGLSRRGCDERTIAALEPFLKGKGELPADALPADLSAMLKAWAERAPLDH</sequence>
<organism evidence="8 9">
    <name type="scientific">Saccharothrix algeriensis</name>
    <dbReference type="NCBI Taxonomy" id="173560"/>
    <lineage>
        <taxon>Bacteria</taxon>
        <taxon>Bacillati</taxon>
        <taxon>Actinomycetota</taxon>
        <taxon>Actinomycetes</taxon>
        <taxon>Pseudonocardiales</taxon>
        <taxon>Pseudonocardiaceae</taxon>
        <taxon>Saccharothrix</taxon>
    </lineage>
</organism>
<evidence type="ECO:0000256" key="3">
    <source>
        <dbReference type="ARBA" id="ARBA00022679"/>
    </source>
</evidence>
<dbReference type="Gene3D" id="2.160.10.10">
    <property type="entry name" value="Hexapeptide repeat proteins"/>
    <property type="match status" value="1"/>
</dbReference>
<keyword evidence="3 7" id="KW-0808">Transferase</keyword>
<dbReference type="EMBL" id="JAFBCL010000001">
    <property type="protein sequence ID" value="MBM7812039.1"/>
    <property type="molecule type" value="Genomic_DNA"/>
</dbReference>
<dbReference type="SUPFAM" id="SSF51161">
    <property type="entry name" value="Trimeric LpxA-like enzymes"/>
    <property type="match status" value="1"/>
</dbReference>
<evidence type="ECO:0000256" key="5">
    <source>
        <dbReference type="ARBA" id="ARBA00023315"/>
    </source>
</evidence>
<gene>
    <name evidence="8" type="ORF">J7S33_14970</name>
    <name evidence="7" type="ORF">JOE68_002904</name>
</gene>
<keyword evidence="2" id="KW-0441">Lipid A biosynthesis</keyword>
<dbReference type="InterPro" id="IPR010137">
    <property type="entry name" value="Lipid_A_LpxA"/>
</dbReference>
<accession>A0A8T8I4P7</accession>
<dbReference type="GO" id="GO:0008780">
    <property type="term" value="F:acyl-[acyl-carrier-protein]-UDP-N-acetylglucosamine O-acyltransferase activity"/>
    <property type="evidence" value="ECO:0007669"/>
    <property type="project" value="UniProtKB-EC"/>
</dbReference>
<name>A0A8T8I4P7_9PSEU</name>
<evidence type="ECO:0000256" key="2">
    <source>
        <dbReference type="ARBA" id="ARBA00022556"/>
    </source>
</evidence>
<evidence type="ECO:0000313" key="8">
    <source>
        <dbReference type="EMBL" id="QTR05719.1"/>
    </source>
</evidence>
<feature type="domain" description="UDP N-acetylglucosamine O-acyltransferase C-terminal" evidence="6">
    <location>
        <begin position="167"/>
        <end position="200"/>
    </location>
</feature>
<dbReference type="EMBL" id="CP072788">
    <property type="protein sequence ID" value="QTR05719.1"/>
    <property type="molecule type" value="Genomic_DNA"/>
</dbReference>
<keyword evidence="1" id="KW-0444">Lipid biosynthesis</keyword>
<dbReference type="InterPro" id="IPR029098">
    <property type="entry name" value="Acetyltransf_C"/>
</dbReference>
<reference evidence="8" key="2">
    <citation type="submission" date="2021-04" db="EMBL/GenBank/DDBJ databases">
        <title>Saccharothrix algeriensis WGS.</title>
        <authorList>
            <person name="Stuskova K."/>
            <person name="Hakalova E."/>
            <person name="Tebbal A.B."/>
            <person name="Eichmeier A."/>
        </authorList>
    </citation>
    <scope>NUCLEOTIDE SEQUENCE</scope>
    <source>
        <strain evidence="8">NRRL B-24137</strain>
    </source>
</reference>
<dbReference type="Pfam" id="PF13720">
    <property type="entry name" value="Acetyltransf_11"/>
    <property type="match status" value="1"/>
</dbReference>
<dbReference type="AlphaFoldDB" id="A0A8T8I4P7"/>
<dbReference type="EC" id="2.3.1.129" evidence="7"/>
<evidence type="ECO:0000259" key="6">
    <source>
        <dbReference type="Pfam" id="PF13720"/>
    </source>
</evidence>
<protein>
    <submittedName>
        <fullName evidence="8">UDP-N-acetylglucosamine acyltransferase</fullName>
        <ecNumber evidence="7">2.3.1.129</ecNumber>
    </submittedName>
</protein>
<evidence type="ECO:0000256" key="4">
    <source>
        <dbReference type="ARBA" id="ARBA00023098"/>
    </source>
</evidence>
<dbReference type="PANTHER" id="PTHR43480:SF1">
    <property type="entry name" value="ACYL-[ACYL-CARRIER-PROTEIN]--UDP-N-ACETYLGLUCOSAMINE O-ACYLTRANSFERASE, MITOCHONDRIAL-RELATED"/>
    <property type="match status" value="1"/>
</dbReference>
<evidence type="ECO:0000313" key="9">
    <source>
        <dbReference type="Proteomes" id="UP000671828"/>
    </source>
</evidence>
<dbReference type="GO" id="GO:0016020">
    <property type="term" value="C:membrane"/>
    <property type="evidence" value="ECO:0007669"/>
    <property type="project" value="GOC"/>
</dbReference>
<keyword evidence="5 8" id="KW-0012">Acyltransferase</keyword>
<keyword evidence="4" id="KW-0443">Lipid metabolism</keyword>
<dbReference type="Proteomes" id="UP001195724">
    <property type="component" value="Unassembled WGS sequence"/>
</dbReference>
<dbReference type="PANTHER" id="PTHR43480">
    <property type="entry name" value="ACYL-[ACYL-CARRIER-PROTEIN]--UDP-N-ACETYLGLUCOSAMINE O-ACYLTRANSFERASE"/>
    <property type="match status" value="1"/>
</dbReference>
<dbReference type="PIRSF" id="PIRSF000456">
    <property type="entry name" value="UDP-GlcNAc_acltr"/>
    <property type="match status" value="1"/>
</dbReference>